<proteinExistence type="predicted"/>
<evidence type="ECO:0000313" key="1">
    <source>
        <dbReference type="EMBL" id="MBX48211.1"/>
    </source>
</evidence>
<name>A0A2P2P0P1_RHIMU</name>
<dbReference type="EMBL" id="GGEC01067727">
    <property type="protein sequence ID" value="MBX48211.1"/>
    <property type="molecule type" value="Transcribed_RNA"/>
</dbReference>
<reference evidence="1" key="1">
    <citation type="submission" date="2018-02" db="EMBL/GenBank/DDBJ databases">
        <title>Rhizophora mucronata_Transcriptome.</title>
        <authorList>
            <person name="Meera S.P."/>
            <person name="Sreeshan A."/>
            <person name="Augustine A."/>
        </authorList>
    </citation>
    <scope>NUCLEOTIDE SEQUENCE</scope>
    <source>
        <tissue evidence="1">Leaf</tissue>
    </source>
</reference>
<protein>
    <submittedName>
        <fullName evidence="1">Uncharacterized protein</fullName>
    </submittedName>
</protein>
<organism evidence="1">
    <name type="scientific">Rhizophora mucronata</name>
    <name type="common">Asiatic mangrove</name>
    <dbReference type="NCBI Taxonomy" id="61149"/>
    <lineage>
        <taxon>Eukaryota</taxon>
        <taxon>Viridiplantae</taxon>
        <taxon>Streptophyta</taxon>
        <taxon>Embryophyta</taxon>
        <taxon>Tracheophyta</taxon>
        <taxon>Spermatophyta</taxon>
        <taxon>Magnoliopsida</taxon>
        <taxon>eudicotyledons</taxon>
        <taxon>Gunneridae</taxon>
        <taxon>Pentapetalae</taxon>
        <taxon>rosids</taxon>
        <taxon>fabids</taxon>
        <taxon>Malpighiales</taxon>
        <taxon>Rhizophoraceae</taxon>
        <taxon>Rhizophora</taxon>
    </lineage>
</organism>
<sequence length="22" mass="2609">MLSHSSMLQIIIIDHLRYIVII</sequence>
<dbReference type="AlphaFoldDB" id="A0A2P2P0P1"/>
<accession>A0A2P2P0P1</accession>